<dbReference type="PROSITE" id="PS51181">
    <property type="entry name" value="PPASE_TENSIN"/>
    <property type="match status" value="1"/>
</dbReference>
<dbReference type="Pfam" id="PF08246">
    <property type="entry name" value="Inhibitor_I29"/>
    <property type="match status" value="1"/>
</dbReference>
<dbReference type="Pfam" id="PF22785">
    <property type="entry name" value="Tc-R-P"/>
    <property type="match status" value="1"/>
</dbReference>
<comment type="similarity">
    <text evidence="3">Belongs to the peptidase C1 family.</text>
</comment>
<dbReference type="Gene3D" id="3.90.190.10">
    <property type="entry name" value="Protein tyrosine phosphatase superfamily"/>
    <property type="match status" value="1"/>
</dbReference>
<evidence type="ECO:0000259" key="21">
    <source>
        <dbReference type="PROSITE" id="PS51182"/>
    </source>
</evidence>
<dbReference type="InterPro" id="IPR000118">
    <property type="entry name" value="Granulin"/>
</dbReference>
<keyword evidence="11" id="KW-1015">Disulfide bond</keyword>
<dbReference type="PANTHER" id="PTHR12305:SF96">
    <property type="entry name" value="PHOSPHATIDYLINOSITOL 3,4,5-TRISPHOSPHATE 3-PHOSPHATASE AND PROTEIN-TYROSINE-PHOSPHATASE PTEN2A"/>
    <property type="match status" value="1"/>
</dbReference>
<dbReference type="EMBL" id="CACSLK010000984">
    <property type="protein sequence ID" value="CAA0806763.1"/>
    <property type="molecule type" value="Genomic_DNA"/>
</dbReference>
<feature type="region of interest" description="Disordered" evidence="17">
    <location>
        <begin position="563"/>
        <end position="609"/>
    </location>
</feature>
<dbReference type="FunFam" id="3.90.70.10:FF:000068">
    <property type="entry name" value="Cysteine protease 1"/>
    <property type="match status" value="1"/>
</dbReference>
<comment type="similarity">
    <text evidence="2">Belongs to the PTEN phosphatase protein family.</text>
</comment>
<dbReference type="PRINTS" id="PR00705">
    <property type="entry name" value="PAPAIN"/>
</dbReference>
<evidence type="ECO:0000256" key="14">
    <source>
        <dbReference type="ARBA" id="ARBA00058326"/>
    </source>
</evidence>
<dbReference type="InterPro" id="IPR029021">
    <property type="entry name" value="Prot-tyrosine_phosphatase-like"/>
</dbReference>
<dbReference type="InterPro" id="IPR045101">
    <property type="entry name" value="PTP_PTEN"/>
</dbReference>
<dbReference type="SMART" id="SM00277">
    <property type="entry name" value="GRAN"/>
    <property type="match status" value="1"/>
</dbReference>
<dbReference type="PROSITE" id="PS00640">
    <property type="entry name" value="THIOL_PROTEASE_ASN"/>
    <property type="match status" value="1"/>
</dbReference>
<dbReference type="InterPro" id="IPR039417">
    <property type="entry name" value="Peptidase_C1A_papain-like"/>
</dbReference>
<dbReference type="SUPFAM" id="SSF49562">
    <property type="entry name" value="C2 domain (Calcium/lipid-binding domain, CaLB)"/>
    <property type="match status" value="1"/>
</dbReference>
<evidence type="ECO:0000313" key="23">
    <source>
        <dbReference type="Proteomes" id="UP001153555"/>
    </source>
</evidence>
<dbReference type="PROSITE" id="PS51182">
    <property type="entry name" value="C2_TENSIN"/>
    <property type="match status" value="1"/>
</dbReference>
<gene>
    <name evidence="22" type="ORF">SHERM_09646</name>
</gene>
<evidence type="ECO:0000256" key="7">
    <source>
        <dbReference type="ARBA" id="ARBA00022801"/>
    </source>
</evidence>
<dbReference type="SUPFAM" id="SSF54001">
    <property type="entry name" value="Cysteine proteinases"/>
    <property type="match status" value="1"/>
</dbReference>
<dbReference type="GO" id="GO:0004197">
    <property type="term" value="F:cysteine-type endopeptidase activity"/>
    <property type="evidence" value="ECO:0007669"/>
    <property type="project" value="UniProtKB-EC"/>
</dbReference>
<dbReference type="InterPro" id="IPR025660">
    <property type="entry name" value="Pept_his_AS"/>
</dbReference>
<comment type="catalytic activity">
    <reaction evidence="13">
        <text>Specificity close to that of papain.</text>
        <dbReference type="EC" id="3.4.22.14"/>
    </reaction>
</comment>
<dbReference type="OrthoDB" id="266663at2759"/>
<evidence type="ECO:0000313" key="22">
    <source>
        <dbReference type="EMBL" id="CAA0806763.1"/>
    </source>
</evidence>
<dbReference type="InterPro" id="IPR051281">
    <property type="entry name" value="Dual-spec_lipid-protein_phosph"/>
</dbReference>
<feature type="region of interest" description="Disordered" evidence="17">
    <location>
        <begin position="499"/>
        <end position="540"/>
    </location>
</feature>
<comment type="caution">
    <text evidence="22">The sequence shown here is derived from an EMBL/GenBank/DDBJ whole genome shotgun (WGS) entry which is preliminary data.</text>
</comment>
<feature type="compositionally biased region" description="Low complexity" evidence="17">
    <location>
        <begin position="587"/>
        <end position="598"/>
    </location>
</feature>
<dbReference type="InterPro" id="IPR000668">
    <property type="entry name" value="Peptidase_C1A_C"/>
</dbReference>
<dbReference type="InterPro" id="IPR037277">
    <property type="entry name" value="Granulin_sf"/>
</dbReference>
<dbReference type="CDD" id="cd02248">
    <property type="entry name" value="Peptidase_C1A"/>
    <property type="match status" value="1"/>
</dbReference>
<reference evidence="22" key="1">
    <citation type="submission" date="2019-12" db="EMBL/GenBank/DDBJ databases">
        <authorList>
            <person name="Scholes J."/>
        </authorList>
    </citation>
    <scope>NUCLEOTIDE SEQUENCE</scope>
</reference>
<evidence type="ECO:0000256" key="10">
    <source>
        <dbReference type="ARBA" id="ARBA00023098"/>
    </source>
</evidence>
<feature type="region of interest" description="Disordered" evidence="17">
    <location>
        <begin position="958"/>
        <end position="1084"/>
    </location>
</feature>
<dbReference type="SMART" id="SM00645">
    <property type="entry name" value="Pept_C1"/>
    <property type="match status" value="1"/>
</dbReference>
<comment type="function">
    <text evidence="14">Cysteine protease responsible for the cleavage of kiwellin into kissper and KiTH.</text>
</comment>
<evidence type="ECO:0000259" key="20">
    <source>
        <dbReference type="PROSITE" id="PS51181"/>
    </source>
</evidence>
<evidence type="ECO:0000256" key="5">
    <source>
        <dbReference type="ARBA" id="ARBA00013064"/>
    </source>
</evidence>
<evidence type="ECO:0000256" key="17">
    <source>
        <dbReference type="SAM" id="MobiDB-lite"/>
    </source>
</evidence>
<feature type="compositionally biased region" description="Polar residues" evidence="17">
    <location>
        <begin position="958"/>
        <end position="983"/>
    </location>
</feature>
<dbReference type="SMART" id="SM01326">
    <property type="entry name" value="PTEN_C2"/>
    <property type="match status" value="1"/>
</dbReference>
<dbReference type="AlphaFoldDB" id="A0A9N7MIY7"/>
<dbReference type="PROSITE" id="PS00383">
    <property type="entry name" value="TYR_PHOSPHATASE_1"/>
    <property type="match status" value="1"/>
</dbReference>
<dbReference type="InterPro" id="IPR025661">
    <property type="entry name" value="Pept_asp_AS"/>
</dbReference>
<proteinExistence type="inferred from homology"/>
<evidence type="ECO:0000256" key="1">
    <source>
        <dbReference type="ARBA" id="ARBA00000536"/>
    </source>
</evidence>
<dbReference type="Gene3D" id="3.90.70.10">
    <property type="entry name" value="Cysteine proteinases"/>
    <property type="match status" value="1"/>
</dbReference>
<dbReference type="Gene3D" id="2.10.25.160">
    <property type="entry name" value="Granulin"/>
    <property type="match status" value="1"/>
</dbReference>
<keyword evidence="23" id="KW-1185">Reference proteome</keyword>
<dbReference type="GO" id="GO:0006629">
    <property type="term" value="P:lipid metabolic process"/>
    <property type="evidence" value="ECO:0007669"/>
    <property type="project" value="UniProtKB-KW"/>
</dbReference>
<evidence type="ECO:0000256" key="3">
    <source>
        <dbReference type="ARBA" id="ARBA00008455"/>
    </source>
</evidence>
<feature type="compositionally biased region" description="Polar residues" evidence="17">
    <location>
        <begin position="503"/>
        <end position="531"/>
    </location>
</feature>
<name>A0A9N7MIY7_STRHE</name>
<evidence type="ECO:0000256" key="12">
    <source>
        <dbReference type="ARBA" id="ARBA00023180"/>
    </source>
</evidence>
<dbReference type="InterPro" id="IPR000387">
    <property type="entry name" value="Tyr_Pase_dom"/>
</dbReference>
<dbReference type="GO" id="GO:0006508">
    <property type="term" value="P:proteolysis"/>
    <property type="evidence" value="ECO:0007669"/>
    <property type="project" value="UniProtKB-KW"/>
</dbReference>
<dbReference type="Pfam" id="PF00112">
    <property type="entry name" value="Peptidase_C1"/>
    <property type="match status" value="1"/>
</dbReference>
<keyword evidence="10" id="KW-0443">Lipid metabolism</keyword>
<dbReference type="PROSITE" id="PS00639">
    <property type="entry name" value="THIOL_PROTEASE_HIS"/>
    <property type="match status" value="1"/>
</dbReference>
<dbReference type="SUPFAM" id="SSF57277">
    <property type="entry name" value="Granulin repeat"/>
    <property type="match status" value="1"/>
</dbReference>
<dbReference type="SMART" id="SM00848">
    <property type="entry name" value="Inhibitor_I29"/>
    <property type="match status" value="1"/>
</dbReference>
<dbReference type="Proteomes" id="UP001153555">
    <property type="component" value="Unassembled WGS sequence"/>
</dbReference>
<keyword evidence="6" id="KW-0645">Protease</keyword>
<dbReference type="FunFam" id="2.10.25.160:FF:000002">
    <property type="entry name" value="Cysteine protease 1"/>
    <property type="match status" value="1"/>
</dbReference>
<feature type="domain" description="C2 tensin-type" evidence="21">
    <location>
        <begin position="827"/>
        <end position="954"/>
    </location>
</feature>
<dbReference type="EC" id="3.1.3.48" evidence="5"/>
<feature type="compositionally biased region" description="Polar residues" evidence="17">
    <location>
        <begin position="599"/>
        <end position="609"/>
    </location>
</feature>
<dbReference type="InterPro" id="IPR029023">
    <property type="entry name" value="Tensin_phosphatase"/>
</dbReference>
<dbReference type="CDD" id="cd14509">
    <property type="entry name" value="PTP_PTEN"/>
    <property type="match status" value="1"/>
</dbReference>
<keyword evidence="7" id="KW-0378">Hydrolase</keyword>
<accession>A0A9N7MIY7</accession>
<keyword evidence="9" id="KW-0904">Protein phosphatase</keyword>
<dbReference type="InterPro" id="IPR038765">
    <property type="entry name" value="Papain-like_cys_pep_sf"/>
</dbReference>
<dbReference type="EC" id="3.1.3.67" evidence="4"/>
<evidence type="ECO:0000259" key="19">
    <source>
        <dbReference type="PROSITE" id="PS50056"/>
    </source>
</evidence>
<dbReference type="Pfam" id="PF22918">
    <property type="entry name" value="PTEN2_C2"/>
    <property type="match status" value="1"/>
</dbReference>
<dbReference type="PROSITE" id="PS50056">
    <property type="entry name" value="TYR_PHOSPHATASE_2"/>
    <property type="match status" value="1"/>
</dbReference>
<organism evidence="22 23">
    <name type="scientific">Striga hermonthica</name>
    <name type="common">Purple witchweed</name>
    <name type="synonym">Buchnera hermonthica</name>
    <dbReference type="NCBI Taxonomy" id="68872"/>
    <lineage>
        <taxon>Eukaryota</taxon>
        <taxon>Viridiplantae</taxon>
        <taxon>Streptophyta</taxon>
        <taxon>Embryophyta</taxon>
        <taxon>Tracheophyta</taxon>
        <taxon>Spermatophyta</taxon>
        <taxon>Magnoliopsida</taxon>
        <taxon>eudicotyledons</taxon>
        <taxon>Gunneridae</taxon>
        <taxon>Pentapetalae</taxon>
        <taxon>asterids</taxon>
        <taxon>lamiids</taxon>
        <taxon>Lamiales</taxon>
        <taxon>Orobanchaceae</taxon>
        <taxon>Buchnereae</taxon>
        <taxon>Striga</taxon>
    </lineage>
</organism>
<keyword evidence="8" id="KW-0788">Thiol protease</keyword>
<sequence>MASPKKISFWAVLLSLFLVSSALDMSIITYDLGHDMGPARSEAETQALYESWLVRHGKAYNALGEKERRFEIFKDNLRFIEEHNSVDRTYKVGLNRFADLTNEEYRSKFVGGRMNRKPELMGRRASERYAAKAGEELPDSVDWREKGAVAPVKDQGQCGSCWAFSTVAAVEGINKIVTGDLVVLSEQELVDCDRSYNQGCNGGLMDYGFQFVIDNGGLDTEDDYPYRARDETCDSFRKNAHVVSIDSYEDVPANDEQALKKAVAHQPVSVAIEAGGRAFQLYQSGVFTGQCGTDLDHGVVAVGYGTENGTDYWIVRNSWGPSWGESGYIRLERNLGGSATSGKCGISVEPSYPIKTGQNPPNPGPSPPTPVKPSTECDEYFSCPAGSTCCCVYQFGQFCFGWGCCPMESATCCDDQSSCCPHEYPVCDVDAGTCLISKDSPLGVPALKRSKAELDWSSLFARARKNPSDHRPTTASPFSSAVDSDFRVVLLNTVKEFELPEMSSGSPDSSNPQDIKSAETKMSTPMQSAPDNSEHGAASNFSASGISTWAKNLKISKPFVASQEASPTGDSGKSPFSRLTSGFGLRSSPKSPQSEGSSNEPSPTAQSGFIGTITKGLVDSSKNAVKAVQVKARHVVSQNKRRYQEGGFDLDMTYITENIIAMGFPAGDMSSGFFGYVEGFYRNHMEEVIKFFETYHKDKYKVYNLCSERLYDASLFEGKVASFPFDDHNCPPIQLIISFCQSAYSWLKEDIENVVVVHCKAGMARTGLMISSLLLYLKFFPTAEESIDYYNQKRCIDGKGLVLPSQIRYVKYFERIFAYFNGENQPGRRCMLRGFRLHRCPYWIRPSITVSDHNGVLFSTKKHPRTKDLSPESFWFDAPKKGIMVFALPGEPGLTELLGDFKVHFHDRNGDFYCWLNTTMIENRKVLNTGDLDGFDKRKLPSPGFQVEIVLVDYNTATNIPKPPSETTSNESAQNPGPDSAQPNPSPTDPPVQTKNTKKDKDDEFSDSEGEDNGSSKSKQTETSSQNITTTNNSKADSQQIDDLARKTEQASLGSSGPPKPTEQKKESPVGSGPSDPAGDVSEFKAMAADASVFSFGDDEDYESD</sequence>
<feature type="compositionally biased region" description="Acidic residues" evidence="17">
    <location>
        <begin position="1003"/>
        <end position="1012"/>
    </location>
</feature>
<feature type="chain" id="PRO_5040320213" description="Actinidain" evidence="18">
    <location>
        <begin position="23"/>
        <end position="1105"/>
    </location>
</feature>
<dbReference type="InterPro" id="IPR013201">
    <property type="entry name" value="Prot_inhib_I29"/>
</dbReference>
<dbReference type="InterPro" id="IPR014020">
    <property type="entry name" value="Tensin_C2-dom"/>
</dbReference>
<dbReference type="InterPro" id="IPR016130">
    <property type="entry name" value="Tyr_Pase_AS"/>
</dbReference>
<dbReference type="PROSITE" id="PS00139">
    <property type="entry name" value="THIOL_PROTEASE_CYS"/>
    <property type="match status" value="1"/>
</dbReference>
<feature type="domain" description="Tyrosine specific protein phosphatases" evidence="19">
    <location>
        <begin position="734"/>
        <end position="794"/>
    </location>
</feature>
<dbReference type="SUPFAM" id="SSF52799">
    <property type="entry name" value="(Phosphotyrosine protein) phosphatases II"/>
    <property type="match status" value="1"/>
</dbReference>
<feature type="compositionally biased region" description="Low complexity" evidence="17">
    <location>
        <begin position="1013"/>
        <end position="1034"/>
    </location>
</feature>
<keyword evidence="12" id="KW-0325">Glycoprotein</keyword>
<evidence type="ECO:0000256" key="8">
    <source>
        <dbReference type="ARBA" id="ARBA00022807"/>
    </source>
</evidence>
<feature type="signal peptide" evidence="18">
    <location>
        <begin position="1"/>
        <end position="22"/>
    </location>
</feature>
<dbReference type="FunFam" id="3.90.190.10:FF:000053">
    <property type="entry name" value="Phosphatidylinositol 3,4,5-trisphosphate 3-phosphatase TPTE2"/>
    <property type="match status" value="1"/>
</dbReference>
<evidence type="ECO:0000256" key="2">
    <source>
        <dbReference type="ARBA" id="ARBA00007881"/>
    </source>
</evidence>
<protein>
    <recommendedName>
        <fullName evidence="16">Actinidain</fullName>
        <ecNumber evidence="5">3.1.3.48</ecNumber>
        <ecNumber evidence="4">3.1.3.67</ecNumber>
        <ecNumber evidence="15">3.4.22.14</ecNumber>
    </recommendedName>
</protein>
<dbReference type="InterPro" id="IPR035892">
    <property type="entry name" value="C2_domain_sf"/>
</dbReference>
<dbReference type="GO" id="GO:0005829">
    <property type="term" value="C:cytosol"/>
    <property type="evidence" value="ECO:0007669"/>
    <property type="project" value="TreeGrafter"/>
</dbReference>
<dbReference type="InterPro" id="IPR000169">
    <property type="entry name" value="Pept_cys_AS"/>
</dbReference>
<evidence type="ECO:0000256" key="4">
    <source>
        <dbReference type="ARBA" id="ARBA00013015"/>
    </source>
</evidence>
<evidence type="ECO:0000256" key="11">
    <source>
        <dbReference type="ARBA" id="ARBA00023157"/>
    </source>
</evidence>
<evidence type="ECO:0000256" key="13">
    <source>
        <dbReference type="ARBA" id="ARBA00050389"/>
    </source>
</evidence>
<dbReference type="PANTHER" id="PTHR12305">
    <property type="entry name" value="PHOSPHATASE WITH HOMOLOGY TO TENSIN"/>
    <property type="match status" value="1"/>
</dbReference>
<evidence type="ECO:0000256" key="18">
    <source>
        <dbReference type="SAM" id="SignalP"/>
    </source>
</evidence>
<dbReference type="GO" id="GO:0016314">
    <property type="term" value="F:phosphatidylinositol-3,4,5-trisphosphate 3-phosphatase activity"/>
    <property type="evidence" value="ECO:0007669"/>
    <property type="project" value="UniProtKB-EC"/>
</dbReference>
<comment type="catalytic activity">
    <reaction evidence="1">
        <text>a 1,2-diacyl-sn-glycero-3-phospho-(1D-myo-inositol-3,4,5-trisphosphate) + H2O = a 1,2-diacyl-sn-glycero-3-phospho-(1D-myo-inositol-4,5-bisphosphate) + phosphate</text>
        <dbReference type="Rhea" id="RHEA:25017"/>
        <dbReference type="ChEBI" id="CHEBI:15377"/>
        <dbReference type="ChEBI" id="CHEBI:43474"/>
        <dbReference type="ChEBI" id="CHEBI:57836"/>
        <dbReference type="ChEBI" id="CHEBI:58456"/>
        <dbReference type="EC" id="3.1.3.67"/>
    </reaction>
</comment>
<dbReference type="InterPro" id="IPR055183">
    <property type="entry name" value="PTEN2A/B_C2"/>
</dbReference>
<evidence type="ECO:0000256" key="15">
    <source>
        <dbReference type="ARBA" id="ARBA00066502"/>
    </source>
</evidence>
<dbReference type="EC" id="3.4.22.14" evidence="15"/>
<feature type="domain" description="Phosphatase tensin-type" evidence="20">
    <location>
        <begin position="641"/>
        <end position="820"/>
    </location>
</feature>
<evidence type="ECO:0000256" key="9">
    <source>
        <dbReference type="ARBA" id="ARBA00022912"/>
    </source>
</evidence>
<dbReference type="GO" id="GO:0004725">
    <property type="term" value="F:protein tyrosine phosphatase activity"/>
    <property type="evidence" value="ECO:0007669"/>
    <property type="project" value="UniProtKB-EC"/>
</dbReference>
<evidence type="ECO:0000256" key="6">
    <source>
        <dbReference type="ARBA" id="ARBA00022670"/>
    </source>
</evidence>
<evidence type="ECO:0000256" key="16">
    <source>
        <dbReference type="ARBA" id="ARBA00068904"/>
    </source>
</evidence>
<keyword evidence="18" id="KW-0732">Signal</keyword>
<dbReference type="Pfam" id="PF00396">
    <property type="entry name" value="Granulin"/>
    <property type="match status" value="1"/>
</dbReference>